<evidence type="ECO:0000256" key="6">
    <source>
        <dbReference type="SAM" id="MobiDB-lite"/>
    </source>
</evidence>
<dbReference type="EC" id="2.7.11.1" evidence="9"/>
<feature type="binding site" evidence="5">
    <location>
        <position position="98"/>
    </location>
    <ligand>
        <name>ATP</name>
        <dbReference type="ChEBI" id="CHEBI:30616"/>
    </ligand>
</feature>
<dbReference type="CDD" id="cd14014">
    <property type="entry name" value="STKc_PknB_like"/>
    <property type="match status" value="1"/>
</dbReference>
<dbReference type="InterPro" id="IPR017441">
    <property type="entry name" value="Protein_kinase_ATP_BS"/>
</dbReference>
<keyword evidence="2 5" id="KW-0547">Nucleotide-binding</keyword>
<evidence type="ECO:0000256" key="4">
    <source>
        <dbReference type="ARBA" id="ARBA00022840"/>
    </source>
</evidence>
<evidence type="ECO:0000256" key="2">
    <source>
        <dbReference type="ARBA" id="ARBA00022741"/>
    </source>
</evidence>
<dbReference type="PROSITE" id="PS50011">
    <property type="entry name" value="PROTEIN_KINASE_DOM"/>
    <property type="match status" value="1"/>
</dbReference>
<keyword evidence="3 9" id="KW-0418">Kinase</keyword>
<keyword evidence="1 9" id="KW-0808">Transferase</keyword>
<dbReference type="Gene3D" id="3.30.200.20">
    <property type="entry name" value="Phosphorylase Kinase, domain 1"/>
    <property type="match status" value="1"/>
</dbReference>
<dbReference type="GO" id="GO:0004674">
    <property type="term" value="F:protein serine/threonine kinase activity"/>
    <property type="evidence" value="ECO:0007669"/>
    <property type="project" value="UniProtKB-EC"/>
</dbReference>
<proteinExistence type="predicted"/>
<dbReference type="PANTHER" id="PTHR43289:SF6">
    <property type="entry name" value="SERINE_THREONINE-PROTEIN KINASE NEKL-3"/>
    <property type="match status" value="1"/>
</dbReference>
<dbReference type="AlphaFoldDB" id="A0A5C5YUA7"/>
<reference evidence="9 10" key="1">
    <citation type="submission" date="2019-02" db="EMBL/GenBank/DDBJ databases">
        <title>Deep-cultivation of Planctomycetes and their phenomic and genomic characterization uncovers novel biology.</title>
        <authorList>
            <person name="Wiegand S."/>
            <person name="Jogler M."/>
            <person name="Boedeker C."/>
            <person name="Pinto D."/>
            <person name="Vollmers J."/>
            <person name="Rivas-Marin E."/>
            <person name="Kohn T."/>
            <person name="Peeters S.H."/>
            <person name="Heuer A."/>
            <person name="Rast P."/>
            <person name="Oberbeckmann S."/>
            <person name="Bunk B."/>
            <person name="Jeske O."/>
            <person name="Meyerdierks A."/>
            <person name="Storesund J.E."/>
            <person name="Kallscheuer N."/>
            <person name="Luecker S."/>
            <person name="Lage O.M."/>
            <person name="Pohl T."/>
            <person name="Merkel B.J."/>
            <person name="Hornburger P."/>
            <person name="Mueller R.-W."/>
            <person name="Bruemmer F."/>
            <person name="Labrenz M."/>
            <person name="Spormann A.M."/>
            <person name="Op Den Camp H."/>
            <person name="Overmann J."/>
            <person name="Amann R."/>
            <person name="Jetten M.S.M."/>
            <person name="Mascher T."/>
            <person name="Medema M.H."/>
            <person name="Devos D.P."/>
            <person name="Kaster A.-K."/>
            <person name="Ovreas L."/>
            <person name="Rohde M."/>
            <person name="Galperin M.Y."/>
            <person name="Jogler C."/>
        </authorList>
    </citation>
    <scope>NUCLEOTIDE SEQUENCE [LARGE SCALE GENOMIC DNA]</scope>
    <source>
        <strain evidence="9 10">Pla100</strain>
    </source>
</reference>
<keyword evidence="7" id="KW-0812">Transmembrane</keyword>
<dbReference type="Proteomes" id="UP000316213">
    <property type="component" value="Unassembled WGS sequence"/>
</dbReference>
<feature type="transmembrane region" description="Helical" evidence="7">
    <location>
        <begin position="377"/>
        <end position="397"/>
    </location>
</feature>
<keyword evidence="7" id="KW-0472">Membrane</keyword>
<feature type="domain" description="Protein kinase" evidence="8">
    <location>
        <begin position="69"/>
        <end position="389"/>
    </location>
</feature>
<evidence type="ECO:0000256" key="1">
    <source>
        <dbReference type="ARBA" id="ARBA00022679"/>
    </source>
</evidence>
<dbReference type="EMBL" id="SJPM01000052">
    <property type="protein sequence ID" value="TWT78599.1"/>
    <property type="molecule type" value="Genomic_DNA"/>
</dbReference>
<dbReference type="SUPFAM" id="SSF56112">
    <property type="entry name" value="Protein kinase-like (PK-like)"/>
    <property type="match status" value="1"/>
</dbReference>
<gene>
    <name evidence="9" type="primary">pknB_28</name>
    <name evidence="9" type="ORF">Pla100_62910</name>
</gene>
<evidence type="ECO:0000259" key="8">
    <source>
        <dbReference type="PROSITE" id="PS50011"/>
    </source>
</evidence>
<dbReference type="PROSITE" id="PS00108">
    <property type="entry name" value="PROTEIN_KINASE_ST"/>
    <property type="match status" value="1"/>
</dbReference>
<evidence type="ECO:0000313" key="10">
    <source>
        <dbReference type="Proteomes" id="UP000316213"/>
    </source>
</evidence>
<name>A0A5C5YUA7_9BACT</name>
<protein>
    <submittedName>
        <fullName evidence="9">Serine/threonine-protein kinase PknB</fullName>
        <ecNumber evidence="9">2.7.11.1</ecNumber>
    </submittedName>
</protein>
<dbReference type="InterPro" id="IPR000719">
    <property type="entry name" value="Prot_kinase_dom"/>
</dbReference>
<feature type="region of interest" description="Disordered" evidence="6">
    <location>
        <begin position="340"/>
        <end position="368"/>
    </location>
</feature>
<feature type="transmembrane region" description="Helical" evidence="7">
    <location>
        <begin position="622"/>
        <end position="643"/>
    </location>
</feature>
<feature type="transmembrane region" description="Helical" evidence="7">
    <location>
        <begin position="555"/>
        <end position="580"/>
    </location>
</feature>
<comment type="caution">
    <text evidence="9">The sequence shown here is derived from an EMBL/GenBank/DDBJ whole genome shotgun (WGS) entry which is preliminary data.</text>
</comment>
<dbReference type="GO" id="GO:0005524">
    <property type="term" value="F:ATP binding"/>
    <property type="evidence" value="ECO:0007669"/>
    <property type="project" value="UniProtKB-UniRule"/>
</dbReference>
<organism evidence="9 10">
    <name type="scientific">Neorhodopirellula pilleata</name>
    <dbReference type="NCBI Taxonomy" id="2714738"/>
    <lineage>
        <taxon>Bacteria</taxon>
        <taxon>Pseudomonadati</taxon>
        <taxon>Planctomycetota</taxon>
        <taxon>Planctomycetia</taxon>
        <taxon>Pirellulales</taxon>
        <taxon>Pirellulaceae</taxon>
        <taxon>Neorhodopirellula</taxon>
    </lineage>
</organism>
<feature type="transmembrane region" description="Helical" evidence="7">
    <location>
        <begin position="481"/>
        <end position="505"/>
    </location>
</feature>
<feature type="transmembrane region" description="Helical" evidence="7">
    <location>
        <begin position="450"/>
        <end position="475"/>
    </location>
</feature>
<dbReference type="InterPro" id="IPR008271">
    <property type="entry name" value="Ser/Thr_kinase_AS"/>
</dbReference>
<evidence type="ECO:0000313" key="9">
    <source>
        <dbReference type="EMBL" id="TWT78599.1"/>
    </source>
</evidence>
<sequence>MGEMKQCPKCGVDLPEKSPAGMCPKCLLGAGFDSLDGSQPTPGGTQTSARPGSFVPLNAESLAPHFPQLEISQLLGHGGMGAVYKARQKKLDRDVALKIVRPESASDQTFAERFGREARVLARLSHPNIVAIYDFGEVTIPASDGESAAPLRLYYFLMEYVDGTDLRQVIEGGELQPAQALAIVPPICDALQYAHDHGVVHRDIKPANILIDRQGQVKIADFGLAKLASASDQDFTLTDAYQVMGTPRYMAPEQMKGSHAVDHRADIYSLGVVFYEMLTGQIPAGHFAPPSKKVQIDVRLDEVVLRSLSSEPDRRYQQVSEVKHDLDSIAKSDFDVEAAQSSSASTSSGSSYSGGSENGTAAADHPIPGRRPTRSEFFILLVATAILFLAMFSWHSSLDAERLDGDQVSVGAVTLEYWQFGVTASQTPLSIWHSTLAFREKATGLNAADWFVEIPNTFLIVAACVLIGTIVVRQFGIAPKWAAALLFLLVAFGGMLHSGMVTCALLQGTGQLRLPPLLMCIGFGLVILITVFQAVHDALSLDLDLQHRISGFGLLVTGIAAVVIGLGNLILVLLASTNLVPDQGLPPSQVDVALIFGLCIALLIAGGVVIFGARAFLNRSSFTWALIASIFGQPIGLWALWILQSRGIRETFGRYQTH</sequence>
<dbReference type="Gene3D" id="1.10.510.10">
    <property type="entry name" value="Transferase(Phosphotransferase) domain 1"/>
    <property type="match status" value="1"/>
</dbReference>
<keyword evidence="4 5" id="KW-0067">ATP-binding</keyword>
<feature type="transmembrane region" description="Helical" evidence="7">
    <location>
        <begin position="517"/>
        <end position="535"/>
    </location>
</feature>
<dbReference type="Pfam" id="PF00069">
    <property type="entry name" value="Pkinase"/>
    <property type="match status" value="1"/>
</dbReference>
<keyword evidence="7" id="KW-1133">Transmembrane helix</keyword>
<dbReference type="SMART" id="SM00220">
    <property type="entry name" value="S_TKc"/>
    <property type="match status" value="1"/>
</dbReference>
<feature type="transmembrane region" description="Helical" evidence="7">
    <location>
        <begin position="592"/>
        <end position="616"/>
    </location>
</feature>
<dbReference type="InterPro" id="IPR011009">
    <property type="entry name" value="Kinase-like_dom_sf"/>
</dbReference>
<feature type="compositionally biased region" description="Low complexity" evidence="6">
    <location>
        <begin position="340"/>
        <end position="355"/>
    </location>
</feature>
<dbReference type="PROSITE" id="PS00107">
    <property type="entry name" value="PROTEIN_KINASE_ATP"/>
    <property type="match status" value="1"/>
</dbReference>
<dbReference type="PANTHER" id="PTHR43289">
    <property type="entry name" value="MITOGEN-ACTIVATED PROTEIN KINASE KINASE KINASE 20-RELATED"/>
    <property type="match status" value="1"/>
</dbReference>
<accession>A0A5C5YUA7</accession>
<evidence type="ECO:0000256" key="7">
    <source>
        <dbReference type="SAM" id="Phobius"/>
    </source>
</evidence>
<evidence type="ECO:0000256" key="3">
    <source>
        <dbReference type="ARBA" id="ARBA00022777"/>
    </source>
</evidence>
<evidence type="ECO:0000256" key="5">
    <source>
        <dbReference type="PROSITE-ProRule" id="PRU10141"/>
    </source>
</evidence>
<keyword evidence="10" id="KW-1185">Reference proteome</keyword>